<dbReference type="PROSITE" id="PS51482">
    <property type="entry name" value="DEGV"/>
    <property type="match status" value="1"/>
</dbReference>
<dbReference type="InterPro" id="IPR043168">
    <property type="entry name" value="DegV_C"/>
</dbReference>
<gene>
    <name evidence="2" type="ORF">QE109_13285</name>
</gene>
<evidence type="ECO:0000256" key="1">
    <source>
        <dbReference type="ARBA" id="ARBA00023121"/>
    </source>
</evidence>
<dbReference type="Pfam" id="PF02645">
    <property type="entry name" value="DegV"/>
    <property type="match status" value="1"/>
</dbReference>
<accession>A0ABT6NFG1</accession>
<proteinExistence type="predicted"/>
<dbReference type="EMBL" id="JARYZI010000009">
    <property type="protein sequence ID" value="MDH8679127.1"/>
    <property type="molecule type" value="Genomic_DNA"/>
</dbReference>
<name>A0ABT6NFG1_9FIRM</name>
<dbReference type="PANTHER" id="PTHR33434:SF2">
    <property type="entry name" value="FATTY ACID-BINDING PROTEIN TM_1468"/>
    <property type="match status" value="1"/>
</dbReference>
<sequence length="279" mass="31130">MYKIIADSSADVDQTFEKEFPVTLVPFKLYLDGKEYIDDENLDVEGFVSDMKNITTTPKSACPAPNDFLEHFEGEEDEIYIVTISSHLSGTFNSAILAKNLYNSENPNRKFIHVFDSLGAAAGETLITRQIHELKKLGYTKEKLVEMMTEFIKDMKVIFISESLNNLIKNGRISKWKGLIASTLNILPIMSSDGNGEIKLLEKVRNSNKAYLRLIEIMQTELIKSGRKIVAITHVGNPERADQIALGVGTLKTVEEVINVKCAGLSSMYADKKGVIVAF</sequence>
<evidence type="ECO:0000313" key="3">
    <source>
        <dbReference type="Proteomes" id="UP001158045"/>
    </source>
</evidence>
<dbReference type="Gene3D" id="3.30.1180.10">
    <property type="match status" value="1"/>
</dbReference>
<evidence type="ECO:0000313" key="2">
    <source>
        <dbReference type="EMBL" id="MDH8679127.1"/>
    </source>
</evidence>
<dbReference type="NCBIfam" id="TIGR00762">
    <property type="entry name" value="DegV"/>
    <property type="match status" value="1"/>
</dbReference>
<keyword evidence="3" id="KW-1185">Reference proteome</keyword>
<organism evidence="2 3">
    <name type="scientific">Fusibacter bizertensis</name>
    <dbReference type="NCBI Taxonomy" id="1488331"/>
    <lineage>
        <taxon>Bacteria</taxon>
        <taxon>Bacillati</taxon>
        <taxon>Bacillota</taxon>
        <taxon>Clostridia</taxon>
        <taxon>Eubacteriales</taxon>
        <taxon>Eubacteriales Family XII. Incertae Sedis</taxon>
        <taxon>Fusibacter</taxon>
    </lineage>
</organism>
<reference evidence="2 3" key="1">
    <citation type="submission" date="2023-04" db="EMBL/GenBank/DDBJ databases">
        <title>Fusibacter bizertensis strain WBS, isolated from littoral bottom sediments of the Arctic seas - biochemical and genomic analysis.</title>
        <authorList>
            <person name="Brioukhanov A.L."/>
        </authorList>
    </citation>
    <scope>NUCLEOTIDE SEQUENCE [LARGE SCALE GENOMIC DNA]</scope>
    <source>
        <strain evidence="2 3">WBS</strain>
    </source>
</reference>
<protein>
    <submittedName>
        <fullName evidence="2">DegV family protein</fullName>
    </submittedName>
</protein>
<dbReference type="Gene3D" id="2.20.28.50">
    <property type="entry name" value="degv family protein"/>
    <property type="match status" value="1"/>
</dbReference>
<comment type="caution">
    <text evidence="2">The sequence shown here is derived from an EMBL/GenBank/DDBJ whole genome shotgun (WGS) entry which is preliminary data.</text>
</comment>
<dbReference type="Proteomes" id="UP001158045">
    <property type="component" value="Unassembled WGS sequence"/>
</dbReference>
<keyword evidence="1" id="KW-0446">Lipid-binding</keyword>
<dbReference type="RefSeq" id="WP_281095024.1">
    <property type="nucleotide sequence ID" value="NZ_JARYZI010000009.1"/>
</dbReference>
<dbReference type="InterPro" id="IPR003797">
    <property type="entry name" value="DegV"/>
</dbReference>
<dbReference type="PANTHER" id="PTHR33434">
    <property type="entry name" value="DEGV DOMAIN-CONTAINING PROTEIN DR_1986-RELATED"/>
    <property type="match status" value="1"/>
</dbReference>
<dbReference type="SUPFAM" id="SSF82549">
    <property type="entry name" value="DAK1/DegV-like"/>
    <property type="match status" value="1"/>
</dbReference>
<dbReference type="InterPro" id="IPR050270">
    <property type="entry name" value="DegV_domain_contain"/>
</dbReference>
<dbReference type="Gene3D" id="3.40.50.10440">
    <property type="entry name" value="Dihydroxyacetone kinase, domain 1"/>
    <property type="match status" value="1"/>
</dbReference>